<name>X0X6M1_9ZZZZ</name>
<proteinExistence type="predicted"/>
<evidence type="ECO:0008006" key="2">
    <source>
        <dbReference type="Google" id="ProtNLM"/>
    </source>
</evidence>
<feature type="non-terminal residue" evidence="1">
    <location>
        <position position="1"/>
    </location>
</feature>
<dbReference type="AlphaFoldDB" id="X0X6M1"/>
<reference evidence="1" key="1">
    <citation type="journal article" date="2014" name="Front. Microbiol.">
        <title>High frequency of phylogenetically diverse reductive dehalogenase-homologous genes in deep subseafloor sedimentary metagenomes.</title>
        <authorList>
            <person name="Kawai M."/>
            <person name="Futagami T."/>
            <person name="Toyoda A."/>
            <person name="Takaki Y."/>
            <person name="Nishi S."/>
            <person name="Hori S."/>
            <person name="Arai W."/>
            <person name="Tsubouchi T."/>
            <person name="Morono Y."/>
            <person name="Uchiyama I."/>
            <person name="Ito T."/>
            <person name="Fujiyama A."/>
            <person name="Inagaki F."/>
            <person name="Takami H."/>
        </authorList>
    </citation>
    <scope>NUCLEOTIDE SEQUENCE</scope>
    <source>
        <strain evidence="1">Expedition CK06-06</strain>
    </source>
</reference>
<dbReference type="InterPro" id="IPR005493">
    <property type="entry name" value="RraA/RraA-like"/>
</dbReference>
<dbReference type="SUPFAM" id="SSF89562">
    <property type="entry name" value="RraA-like"/>
    <property type="match status" value="1"/>
</dbReference>
<dbReference type="Pfam" id="PF03737">
    <property type="entry name" value="RraA-like"/>
    <property type="match status" value="1"/>
</dbReference>
<gene>
    <name evidence="1" type="ORF">S01H1_69271</name>
</gene>
<dbReference type="PANTHER" id="PTHR33254">
    <property type="entry name" value="4-HYDROXY-4-METHYL-2-OXOGLUTARATE ALDOLASE 3-RELATED"/>
    <property type="match status" value="1"/>
</dbReference>
<dbReference type="Gene3D" id="3.50.30.40">
    <property type="entry name" value="Ribonuclease E inhibitor RraA/RraA-like"/>
    <property type="match status" value="1"/>
</dbReference>
<evidence type="ECO:0000313" key="1">
    <source>
        <dbReference type="EMBL" id="GAG38680.1"/>
    </source>
</evidence>
<dbReference type="EMBL" id="BARS01045981">
    <property type="protein sequence ID" value="GAG38680.1"/>
    <property type="molecule type" value="Genomic_DNA"/>
</dbReference>
<accession>X0X6M1</accession>
<dbReference type="InterPro" id="IPR036704">
    <property type="entry name" value="RraA/RraA-like_sf"/>
</dbReference>
<dbReference type="PANTHER" id="PTHR33254:SF4">
    <property type="entry name" value="4-HYDROXY-4-METHYL-2-OXOGLUTARATE ALDOLASE 3-RELATED"/>
    <property type="match status" value="1"/>
</dbReference>
<dbReference type="CDD" id="cd16841">
    <property type="entry name" value="RraA_family"/>
    <property type="match status" value="1"/>
</dbReference>
<protein>
    <recommendedName>
        <fullName evidence="2">RraA family protein</fullName>
    </recommendedName>
</protein>
<comment type="caution">
    <text evidence="1">The sequence shown here is derived from an EMBL/GenBank/DDBJ whole genome shotgun (WGS) entry which is preliminary data.</text>
</comment>
<organism evidence="1">
    <name type="scientific">marine sediment metagenome</name>
    <dbReference type="NCBI Taxonomy" id="412755"/>
    <lineage>
        <taxon>unclassified sequences</taxon>
        <taxon>metagenomes</taxon>
        <taxon>ecological metagenomes</taxon>
    </lineage>
</organism>
<sequence>PGDVVVLDNNSRTDCTVWGDILTVTAKMKGISGTVIDGVFRDVPTILEERYPVFSRGRFMMTGKERVMVEATQVIVSIGEVQAKPGDIIVGDDSGVVVVPQEIAEKVLEAAKTIAEAEDLIVEAVRGGLNLREARTKFGYHTLQRKQEQNQ</sequence>